<organism evidence="7">
    <name type="scientific">Serratia fonticola</name>
    <dbReference type="NCBI Taxonomy" id="47917"/>
    <lineage>
        <taxon>Bacteria</taxon>
        <taxon>Pseudomonadati</taxon>
        <taxon>Pseudomonadota</taxon>
        <taxon>Gammaproteobacteria</taxon>
        <taxon>Enterobacterales</taxon>
        <taxon>Yersiniaceae</taxon>
        <taxon>Serratia</taxon>
    </lineage>
</organism>
<comment type="function">
    <text evidence="5">This is one of the proteins that binds to the 5S RNA in the ribosome where it forms part of the central protuberance.</text>
</comment>
<gene>
    <name evidence="5 7" type="primary">rplY</name>
    <name evidence="7" type="ORF">NCTC12965_07516</name>
</gene>
<name>A0A4V6KVF8_SERFO</name>
<evidence type="ECO:0000259" key="6">
    <source>
        <dbReference type="Pfam" id="PF01386"/>
    </source>
</evidence>
<dbReference type="GO" id="GO:0006412">
    <property type="term" value="P:translation"/>
    <property type="evidence" value="ECO:0007669"/>
    <property type="project" value="UniProtKB-UniRule"/>
</dbReference>
<protein>
    <recommendedName>
        <fullName evidence="5">Large ribosomal subunit protein bL25</fullName>
    </recommendedName>
</protein>
<reference evidence="7" key="1">
    <citation type="submission" date="2019-05" db="EMBL/GenBank/DDBJ databases">
        <authorList>
            <consortium name="Pathogen Informatics"/>
        </authorList>
    </citation>
    <scope>NUCLEOTIDE SEQUENCE [LARGE SCALE GENOMIC DNA]</scope>
    <source>
        <strain evidence="7">NCTC12965</strain>
    </source>
</reference>
<comment type="similarity">
    <text evidence="5">Belongs to the bacterial ribosomal protein bL25 family.</text>
</comment>
<dbReference type="PANTHER" id="PTHR33284:SF1">
    <property type="entry name" value="RIBOSOMAL PROTEIN L25_GLN-TRNA SYNTHETASE, ANTI-CODON-BINDING DOMAIN-CONTAINING PROTEIN"/>
    <property type="match status" value="1"/>
</dbReference>
<dbReference type="SUPFAM" id="SSF50715">
    <property type="entry name" value="Ribosomal protein L25-like"/>
    <property type="match status" value="1"/>
</dbReference>
<feature type="domain" description="Large ribosomal subunit protein bL25 L25" evidence="6">
    <location>
        <begin position="4"/>
        <end position="85"/>
    </location>
</feature>
<dbReference type="FunFam" id="2.40.240.10:FF:000002">
    <property type="entry name" value="50S ribosomal protein L25"/>
    <property type="match status" value="1"/>
</dbReference>
<sequence length="106" mass="11818">MFTINVQVRKDQGKGASRRLRAANKFPAIIYGGEEAAIAIELDHDSVKNMEVKPEFYSEAVVLVVDGKETKVKVQAVQRHPFKPKTGSHRLRSRLIATLSIFGTPK</sequence>
<dbReference type="GO" id="GO:0003735">
    <property type="term" value="F:structural constituent of ribosome"/>
    <property type="evidence" value="ECO:0007669"/>
    <property type="project" value="InterPro"/>
</dbReference>
<dbReference type="InterPro" id="IPR020056">
    <property type="entry name" value="Rbsml_bL25/Gln-tRNA_synth_N"/>
</dbReference>
<dbReference type="Gene3D" id="2.40.240.10">
    <property type="entry name" value="Ribosomal Protein L25, Chain P"/>
    <property type="match status" value="1"/>
</dbReference>
<dbReference type="PANTHER" id="PTHR33284">
    <property type="entry name" value="RIBOSOMAL PROTEIN L25/GLN-TRNA SYNTHETASE, ANTI-CODON-BINDING DOMAIN-CONTAINING PROTEIN"/>
    <property type="match status" value="1"/>
</dbReference>
<dbReference type="Pfam" id="PF01386">
    <property type="entry name" value="Ribosomal_L25p"/>
    <property type="match status" value="1"/>
</dbReference>
<evidence type="ECO:0000313" key="7">
    <source>
        <dbReference type="EMBL" id="VTR57768.1"/>
    </source>
</evidence>
<dbReference type="InterPro" id="IPR011035">
    <property type="entry name" value="Ribosomal_bL25/Gln-tRNA_synth"/>
</dbReference>
<evidence type="ECO:0000256" key="4">
    <source>
        <dbReference type="ARBA" id="ARBA00023274"/>
    </source>
</evidence>
<dbReference type="GO" id="GO:0008097">
    <property type="term" value="F:5S rRNA binding"/>
    <property type="evidence" value="ECO:0007669"/>
    <property type="project" value="InterPro"/>
</dbReference>
<dbReference type="InterPro" id="IPR020055">
    <property type="entry name" value="Ribosomal_bL25_short"/>
</dbReference>
<dbReference type="NCBIfam" id="NF004612">
    <property type="entry name" value="PRK05943.1"/>
    <property type="match status" value="1"/>
</dbReference>
<evidence type="ECO:0000256" key="5">
    <source>
        <dbReference type="HAMAP-Rule" id="MF_01336"/>
    </source>
</evidence>
<dbReference type="EMBL" id="CABEEZ010000148">
    <property type="protein sequence ID" value="VTR57768.1"/>
    <property type="molecule type" value="Genomic_DNA"/>
</dbReference>
<evidence type="ECO:0000256" key="2">
    <source>
        <dbReference type="ARBA" id="ARBA00022884"/>
    </source>
</evidence>
<accession>A0A4V6KVF8</accession>
<dbReference type="InterPro" id="IPR029751">
    <property type="entry name" value="Ribosomal_L25_dom"/>
</dbReference>
<evidence type="ECO:0000256" key="3">
    <source>
        <dbReference type="ARBA" id="ARBA00022980"/>
    </source>
</evidence>
<keyword evidence="4 5" id="KW-0687">Ribonucleoprotein</keyword>
<keyword evidence="2 5" id="KW-0694">RNA-binding</keyword>
<dbReference type="InterPro" id="IPR020930">
    <property type="entry name" value="Ribosomal_uL5_bac-type"/>
</dbReference>
<keyword evidence="3 5" id="KW-0689">Ribosomal protein</keyword>
<dbReference type="GO" id="GO:0022625">
    <property type="term" value="C:cytosolic large ribosomal subunit"/>
    <property type="evidence" value="ECO:0007669"/>
    <property type="project" value="TreeGrafter"/>
</dbReference>
<evidence type="ECO:0000256" key="1">
    <source>
        <dbReference type="ARBA" id="ARBA00022730"/>
    </source>
</evidence>
<keyword evidence="1 5" id="KW-0699">rRNA-binding</keyword>
<dbReference type="AlphaFoldDB" id="A0A4V6KVF8"/>
<dbReference type="CDD" id="cd00495">
    <property type="entry name" value="Ribosomal_L25_TL5_CTC"/>
    <property type="match status" value="1"/>
</dbReference>
<comment type="subunit">
    <text evidence="5">Part of the 50S ribosomal subunit; part of the 5S rRNA/L5/L18/L25 subcomplex. Contacts the 5S rRNA. Binds to the 5S rRNA independently of L5 and L18.</text>
</comment>
<proteinExistence type="inferred from homology"/>
<dbReference type="HAMAP" id="MF_01336">
    <property type="entry name" value="Ribosomal_bL25"/>
    <property type="match status" value="1"/>
</dbReference>